<dbReference type="RefSeq" id="WP_379907613.1">
    <property type="nucleotide sequence ID" value="NZ_JBHSWE010000001.1"/>
</dbReference>
<dbReference type="PANTHER" id="PTHR11138">
    <property type="entry name" value="METHIONYL-TRNA FORMYLTRANSFERASE"/>
    <property type="match status" value="1"/>
</dbReference>
<keyword evidence="2" id="KW-0808">Transferase</keyword>
<reference evidence="3" key="1">
    <citation type="journal article" date="2019" name="Int. J. Syst. Evol. Microbiol.">
        <title>The Global Catalogue of Microorganisms (GCM) 10K type strain sequencing project: providing services to taxonomists for standard genome sequencing and annotation.</title>
        <authorList>
            <consortium name="The Broad Institute Genomics Platform"/>
            <consortium name="The Broad Institute Genome Sequencing Center for Infectious Disease"/>
            <person name="Wu L."/>
            <person name="Ma J."/>
        </authorList>
    </citation>
    <scope>NUCLEOTIDE SEQUENCE [LARGE SCALE GENOMIC DNA]</scope>
    <source>
        <strain evidence="3">NBRC 111756</strain>
    </source>
</reference>
<dbReference type="EC" id="2.1.2.9" evidence="2"/>
<dbReference type="EMBL" id="JBHSWE010000001">
    <property type="protein sequence ID" value="MFC6669067.1"/>
    <property type="molecule type" value="Genomic_DNA"/>
</dbReference>
<evidence type="ECO:0000259" key="1">
    <source>
        <dbReference type="Pfam" id="PF00551"/>
    </source>
</evidence>
<dbReference type="Gene3D" id="3.40.50.12230">
    <property type="match status" value="1"/>
</dbReference>
<evidence type="ECO:0000313" key="2">
    <source>
        <dbReference type="EMBL" id="MFC6669067.1"/>
    </source>
</evidence>
<organism evidence="2 3">
    <name type="scientific">Marinobacterium aestuariivivens</name>
    <dbReference type="NCBI Taxonomy" id="1698799"/>
    <lineage>
        <taxon>Bacteria</taxon>
        <taxon>Pseudomonadati</taxon>
        <taxon>Pseudomonadota</taxon>
        <taxon>Gammaproteobacteria</taxon>
        <taxon>Oceanospirillales</taxon>
        <taxon>Oceanospirillaceae</taxon>
        <taxon>Marinobacterium</taxon>
    </lineage>
</organism>
<keyword evidence="3" id="KW-1185">Reference proteome</keyword>
<feature type="domain" description="Formyl transferase N-terminal" evidence="1">
    <location>
        <begin position="106"/>
        <end position="196"/>
    </location>
</feature>
<dbReference type="SUPFAM" id="SSF53328">
    <property type="entry name" value="Formyltransferase"/>
    <property type="match status" value="1"/>
</dbReference>
<dbReference type="PANTHER" id="PTHR11138:SF5">
    <property type="entry name" value="METHIONYL-TRNA FORMYLTRANSFERASE, MITOCHONDRIAL"/>
    <property type="match status" value="1"/>
</dbReference>
<dbReference type="GO" id="GO:0004479">
    <property type="term" value="F:methionyl-tRNA formyltransferase activity"/>
    <property type="evidence" value="ECO:0007669"/>
    <property type="project" value="UniProtKB-EC"/>
</dbReference>
<proteinExistence type="predicted"/>
<evidence type="ECO:0000313" key="3">
    <source>
        <dbReference type="Proteomes" id="UP001596422"/>
    </source>
</evidence>
<protein>
    <submittedName>
        <fullName evidence="2">Methionyl-tRNA formyltransferase</fullName>
        <ecNumber evidence="2">2.1.2.9</ecNumber>
    </submittedName>
</protein>
<gene>
    <name evidence="2" type="ORF">ACFQDL_02280</name>
</gene>
<dbReference type="InterPro" id="IPR036477">
    <property type="entry name" value="Formyl_transf_N_sf"/>
</dbReference>
<dbReference type="Pfam" id="PF00551">
    <property type="entry name" value="Formyl_trans_N"/>
    <property type="match status" value="1"/>
</dbReference>
<sequence length="261" mass="28765">MKRRLILCTHSSLYSSRVLEVLVAAPHIELVGIVNSTRVLTAKGPPLADIRRLLQRSGLRYALHLWLATSGFELLAPGRRLKAQARRLGIPVLDIADINNADGLAFVRALGPDVCLSAYFNQIVREPLLSLPRFGCINIHPSLLPRNRGVDPLFHARLRGESEGGVTLHRLDAELDTGPVLAQQGSTLNHDQSLMAGYEQLFRIGAALAVDAIAKLDDRQSGQAQQGQGNYDGWPDRAAVAKVRGLLGLREYWRVLRNRPE</sequence>
<dbReference type="InterPro" id="IPR002376">
    <property type="entry name" value="Formyl_transf_N"/>
</dbReference>
<dbReference type="Proteomes" id="UP001596422">
    <property type="component" value="Unassembled WGS sequence"/>
</dbReference>
<accession>A0ABW1ZTK9</accession>
<comment type="caution">
    <text evidence="2">The sequence shown here is derived from an EMBL/GenBank/DDBJ whole genome shotgun (WGS) entry which is preliminary data.</text>
</comment>
<name>A0ABW1ZTK9_9GAMM</name>